<dbReference type="EMBL" id="JBHLTS010000072">
    <property type="protein sequence ID" value="MFC0517262.1"/>
    <property type="molecule type" value="Genomic_DNA"/>
</dbReference>
<reference evidence="1 2" key="1">
    <citation type="submission" date="2024-09" db="EMBL/GenBank/DDBJ databases">
        <authorList>
            <person name="Sun Q."/>
            <person name="Mori K."/>
        </authorList>
    </citation>
    <scope>NUCLEOTIDE SEQUENCE [LARGE SCALE GENOMIC DNA]</scope>
    <source>
        <strain evidence="1 2">NCAIM B.02415</strain>
    </source>
</reference>
<dbReference type="RefSeq" id="WP_377025017.1">
    <property type="nucleotide sequence ID" value="NZ_JBHLTS010000072.1"/>
</dbReference>
<name>A0ABV6LCS3_9SPHI</name>
<keyword evidence="2" id="KW-1185">Reference proteome</keyword>
<evidence type="ECO:0000313" key="1">
    <source>
        <dbReference type="EMBL" id="MFC0517262.1"/>
    </source>
</evidence>
<evidence type="ECO:0000313" key="2">
    <source>
        <dbReference type="Proteomes" id="UP001589828"/>
    </source>
</evidence>
<protein>
    <submittedName>
        <fullName evidence="1">Uncharacterized protein</fullName>
    </submittedName>
</protein>
<accession>A0ABV6LCS3</accession>
<sequence length="298" mass="32269">MKKQLLWGMLLLMAGFSSCKKDSFKPVNDESSTGKSTKVNVAQPTYTYADLILQPRQPGETFDTYKGIWSGQEVKVIGTPSWYQAGYPTLVNGAPAFGASYGVYNNANFITAYTVGAQDFFTLSIGAISLPNITALRSDLDSYSNAIDIWVAKSSVDADFYPNNPYPNPYDYIKNSYTDQMGHFVNVTGKLIRVTTGSHWALASIDYPSPKPLPPPAPQIIGGVPDPNDPTLYYVLSGTGNAITSVKTVKNGVDYPMTGVSATGSYTHTNGTTIYHVTVTIHRSNGTTFSFTGDLDIS</sequence>
<organism evidence="1 2">
    <name type="scientific">Mucilaginibacter angelicae</name>
    <dbReference type="NCBI Taxonomy" id="869718"/>
    <lineage>
        <taxon>Bacteria</taxon>
        <taxon>Pseudomonadati</taxon>
        <taxon>Bacteroidota</taxon>
        <taxon>Sphingobacteriia</taxon>
        <taxon>Sphingobacteriales</taxon>
        <taxon>Sphingobacteriaceae</taxon>
        <taxon>Mucilaginibacter</taxon>
    </lineage>
</organism>
<dbReference type="PROSITE" id="PS51257">
    <property type="entry name" value="PROKAR_LIPOPROTEIN"/>
    <property type="match status" value="1"/>
</dbReference>
<dbReference type="Proteomes" id="UP001589828">
    <property type="component" value="Unassembled WGS sequence"/>
</dbReference>
<comment type="caution">
    <text evidence="1">The sequence shown here is derived from an EMBL/GenBank/DDBJ whole genome shotgun (WGS) entry which is preliminary data.</text>
</comment>
<gene>
    <name evidence="1" type="ORF">ACFFGT_23835</name>
</gene>
<proteinExistence type="predicted"/>